<evidence type="ECO:0000256" key="2">
    <source>
        <dbReference type="SAM" id="Phobius"/>
    </source>
</evidence>
<evidence type="ECO:0000256" key="1">
    <source>
        <dbReference type="SAM" id="MobiDB-lite"/>
    </source>
</evidence>
<accession>A0AAX2SAY0</accession>
<sequence>MRRFGRDEQSPQDELDTPSWGQRLRGSARDWFGQMVSWSDGSRARTAVIGAIAVGVIVVWMLLVMLLFARQGPTATVVDPTSATTAAVVVPVGADGLSPGRRAA</sequence>
<reference evidence="3 4" key="1">
    <citation type="submission" date="2019-03" db="EMBL/GenBank/DDBJ databases">
        <title>Genome Sequencing and Assembly of Various Microbes Isolated from Alder Root Nodule.</title>
        <authorList>
            <person name="Swanson E."/>
            <person name="Sevigny J.L."/>
            <person name="Pesce C."/>
            <person name="Davis I."/>
            <person name="Kleiner V."/>
            <person name="Tisa L."/>
        </authorList>
    </citation>
    <scope>NUCLEOTIDE SEQUENCE [LARGE SCALE GENOMIC DNA]</scope>
    <source>
        <strain evidence="3 4">4R-31</strain>
    </source>
</reference>
<keyword evidence="2" id="KW-0812">Transmembrane</keyword>
<dbReference type="RefSeq" id="WP_135010223.1">
    <property type="nucleotide sequence ID" value="NZ_SPNK01000003.1"/>
</dbReference>
<keyword evidence="4" id="KW-1185">Reference proteome</keyword>
<keyword evidence="2" id="KW-1133">Transmembrane helix</keyword>
<name>A0AAX2SAY0_KOCRH</name>
<dbReference type="EMBL" id="SPNK01000003">
    <property type="protein sequence ID" value="TFI02175.1"/>
    <property type="molecule type" value="Genomic_DNA"/>
</dbReference>
<proteinExistence type="predicted"/>
<keyword evidence="2" id="KW-0472">Membrane</keyword>
<evidence type="ECO:0000313" key="4">
    <source>
        <dbReference type="Proteomes" id="UP000298017"/>
    </source>
</evidence>
<comment type="caution">
    <text evidence="3">The sequence shown here is derived from an EMBL/GenBank/DDBJ whole genome shotgun (WGS) entry which is preliminary data.</text>
</comment>
<gene>
    <name evidence="3" type="ORF">E4P33_03775</name>
</gene>
<dbReference type="AlphaFoldDB" id="A0AAX2SAY0"/>
<evidence type="ECO:0000313" key="3">
    <source>
        <dbReference type="EMBL" id="TFI02175.1"/>
    </source>
</evidence>
<protein>
    <submittedName>
        <fullName evidence="3">Uncharacterized protein</fullName>
    </submittedName>
</protein>
<organism evidence="3 4">
    <name type="scientific">Kocuria rhizophila</name>
    <dbReference type="NCBI Taxonomy" id="72000"/>
    <lineage>
        <taxon>Bacteria</taxon>
        <taxon>Bacillati</taxon>
        <taxon>Actinomycetota</taxon>
        <taxon>Actinomycetes</taxon>
        <taxon>Micrococcales</taxon>
        <taxon>Micrococcaceae</taxon>
        <taxon>Kocuria</taxon>
    </lineage>
</organism>
<dbReference type="Proteomes" id="UP000298017">
    <property type="component" value="Unassembled WGS sequence"/>
</dbReference>
<feature type="transmembrane region" description="Helical" evidence="2">
    <location>
        <begin position="47"/>
        <end position="69"/>
    </location>
</feature>
<feature type="region of interest" description="Disordered" evidence="1">
    <location>
        <begin position="1"/>
        <end position="22"/>
    </location>
</feature>